<reference evidence="2 3" key="1">
    <citation type="submission" date="2014-06" db="EMBL/GenBank/DDBJ databases">
        <title>Evolutionary Origins and Diversification of the Mycorrhizal Mutualists.</title>
        <authorList>
            <consortium name="DOE Joint Genome Institute"/>
            <consortium name="Mycorrhizal Genomics Consortium"/>
            <person name="Kohler A."/>
            <person name="Kuo A."/>
            <person name="Nagy L.G."/>
            <person name="Floudas D."/>
            <person name="Copeland A."/>
            <person name="Barry K.W."/>
            <person name="Cichocki N."/>
            <person name="Veneault-Fourrey C."/>
            <person name="LaButti K."/>
            <person name="Lindquist E.A."/>
            <person name="Lipzen A."/>
            <person name="Lundell T."/>
            <person name="Morin E."/>
            <person name="Murat C."/>
            <person name="Riley R."/>
            <person name="Ohm R."/>
            <person name="Sun H."/>
            <person name="Tunlid A."/>
            <person name="Henrissat B."/>
            <person name="Grigoriev I.V."/>
            <person name="Hibbett D.S."/>
            <person name="Martin F."/>
        </authorList>
    </citation>
    <scope>NUCLEOTIDE SEQUENCE [LARGE SCALE GENOMIC DNA]</scope>
    <source>
        <strain evidence="2 3">SS14</strain>
    </source>
</reference>
<dbReference type="Gene3D" id="1.10.10.10">
    <property type="entry name" value="Winged helix-like DNA-binding domain superfamily/Winged helix DNA-binding domain"/>
    <property type="match status" value="1"/>
</dbReference>
<dbReference type="Pfam" id="PF10075">
    <property type="entry name" value="CSN8_PSD8_EIF3K"/>
    <property type="match status" value="1"/>
</dbReference>
<evidence type="ECO:0000313" key="2">
    <source>
        <dbReference type="EMBL" id="KIJ24943.1"/>
    </source>
</evidence>
<keyword evidence="3" id="KW-1185">Reference proteome</keyword>
<evidence type="ECO:0000259" key="1">
    <source>
        <dbReference type="Pfam" id="PF10075"/>
    </source>
</evidence>
<name>A0A0C9T7I3_SPHS4</name>
<dbReference type="InterPro" id="IPR036388">
    <property type="entry name" value="WH-like_DNA-bd_sf"/>
</dbReference>
<feature type="domain" description="CSN8/PSMD8/EIF3K" evidence="1">
    <location>
        <begin position="15"/>
        <end position="72"/>
    </location>
</feature>
<dbReference type="Proteomes" id="UP000054279">
    <property type="component" value="Unassembled WGS sequence"/>
</dbReference>
<accession>A0A0C9T7I3</accession>
<protein>
    <recommendedName>
        <fullName evidence="1">CSN8/PSMD8/EIF3K domain-containing protein</fullName>
    </recommendedName>
</protein>
<dbReference type="EMBL" id="KN837445">
    <property type="protein sequence ID" value="KIJ24943.1"/>
    <property type="molecule type" value="Genomic_DNA"/>
</dbReference>
<dbReference type="HOGENOM" id="CLU_2224868_0_0_1"/>
<dbReference type="InterPro" id="IPR033464">
    <property type="entry name" value="CSN8_PSD8_EIF3K"/>
</dbReference>
<evidence type="ECO:0000313" key="3">
    <source>
        <dbReference type="Proteomes" id="UP000054279"/>
    </source>
</evidence>
<proteinExistence type="predicted"/>
<dbReference type="OrthoDB" id="5351233at2759"/>
<sequence length="106" mass="11769">MFYVMKTYVSIIRPSIAEEFRERTFALVSRAYTSISLSALKSYLGDLPPEHILSVAQQKGWKYDAAAQILSPVVHAPRTIDKSFAPSTLDTFRLVTTTTATLEGAL</sequence>
<dbReference type="AlphaFoldDB" id="A0A0C9T7I3"/>
<organism evidence="2 3">
    <name type="scientific">Sphaerobolus stellatus (strain SS14)</name>
    <dbReference type="NCBI Taxonomy" id="990650"/>
    <lineage>
        <taxon>Eukaryota</taxon>
        <taxon>Fungi</taxon>
        <taxon>Dikarya</taxon>
        <taxon>Basidiomycota</taxon>
        <taxon>Agaricomycotina</taxon>
        <taxon>Agaricomycetes</taxon>
        <taxon>Phallomycetidae</taxon>
        <taxon>Geastrales</taxon>
        <taxon>Sphaerobolaceae</taxon>
        <taxon>Sphaerobolus</taxon>
    </lineage>
</organism>
<gene>
    <name evidence="2" type="ORF">M422DRAFT_785732</name>
</gene>